<dbReference type="EMBL" id="CCWP01000021">
    <property type="protein sequence ID" value="CEF00555.1"/>
    <property type="molecule type" value="Genomic_DNA"/>
</dbReference>
<sequence>MVRAARDADHGQEAPGRHAQRLANGLDEECLLSVGQVFRVCARLFSQQLQRALPDRDLDVQFPLLPSLPFDIGVQLVQTGPRLRQPLLQRRHRVRQAGRVPRTAGVEGSTPVFPSPAVGGFSPGVFVTCVSLDPASICRFQFPDDGRLHAQLGGRLT</sequence>
<gene>
    <name evidence="1" type="ORF">BLIC_c01050</name>
</gene>
<proteinExistence type="predicted"/>
<evidence type="ECO:0000313" key="2">
    <source>
        <dbReference type="Proteomes" id="UP000043107"/>
    </source>
</evidence>
<protein>
    <submittedName>
        <fullName evidence="1">Uncharacterized protein</fullName>
    </submittedName>
</protein>
<name>A0ABM9R3X5_BIFLI</name>
<evidence type="ECO:0000313" key="1">
    <source>
        <dbReference type="EMBL" id="CEF00555.1"/>
    </source>
</evidence>
<reference evidence="1 2" key="1">
    <citation type="submission" date="2014-09" db="EMBL/GenBank/DDBJ databases">
        <authorList>
            <person name="Bertelli C."/>
        </authorList>
    </citation>
    <scope>NUCLEOTIDE SEQUENCE [LARGE SCALE GENOMIC DNA]</scope>
    <source>
        <strain evidence="1 2">BIC1401111250</strain>
    </source>
</reference>
<keyword evidence="2" id="KW-1185">Reference proteome</keyword>
<accession>A0ABM9R3X5</accession>
<organism evidence="1 2">
    <name type="scientific">Bifidobacterium longum subsp. infantis</name>
    <dbReference type="NCBI Taxonomy" id="1682"/>
    <lineage>
        <taxon>Bacteria</taxon>
        <taxon>Bacillati</taxon>
        <taxon>Actinomycetota</taxon>
        <taxon>Actinomycetes</taxon>
        <taxon>Bifidobacteriales</taxon>
        <taxon>Bifidobacteriaceae</taxon>
        <taxon>Bifidobacterium</taxon>
    </lineage>
</organism>
<dbReference type="Proteomes" id="UP000043107">
    <property type="component" value="Unassembled WGS sequence"/>
</dbReference>
<comment type="caution">
    <text evidence="1">The sequence shown here is derived from an EMBL/GenBank/DDBJ whole genome shotgun (WGS) entry which is preliminary data.</text>
</comment>